<dbReference type="GO" id="GO:0005886">
    <property type="term" value="C:plasma membrane"/>
    <property type="evidence" value="ECO:0007669"/>
    <property type="project" value="UniProtKB-SubCell"/>
</dbReference>
<evidence type="ECO:0000256" key="7">
    <source>
        <dbReference type="ARBA" id="ARBA00023136"/>
    </source>
</evidence>
<protein>
    <recommendedName>
        <fullName evidence="9">ABC transmembrane type-1 domain-containing protein</fullName>
    </recommendedName>
</protein>
<feature type="transmembrane region" description="Helical" evidence="8">
    <location>
        <begin position="222"/>
        <end position="244"/>
    </location>
</feature>
<dbReference type="InterPro" id="IPR000515">
    <property type="entry name" value="MetI-like"/>
</dbReference>
<feature type="transmembrane region" description="Helical" evidence="8">
    <location>
        <begin position="444"/>
        <end position="467"/>
    </location>
</feature>
<dbReference type="CDD" id="cd06261">
    <property type="entry name" value="TM_PBP2"/>
    <property type="match status" value="1"/>
</dbReference>
<sequence>MRTWLWILCVVIIAAVVMGTPYTALVTTAGSDIPSLKPLLNSSMIAVSATCAAVAIGTVVALAAAQFRRRTVIALDLLFLFQLTIPHFVIGAGWRTILGRTGITQFSHFLCQNCSFTGVFPLLFTYTMAFAPLAYFGQRTALRSVSSTEVDAARVAGLYGRRLFAIVYWKRLALVAPALFAFIFSAIISDPVTPNIISPHISMTATDVWFSSNAFGNKHLEATMALLLNIPVVLVIVSVTFLYIHLLRRSPALTQLLRGNGTQRSWLYPPVGSSARIPAIIVALVGSVALFFISVMVFRGFSADPATPISSAIINTMGLAFLVLLCSLVLSSVALATRRSCGMRWGLVGRRGVDVVFALMALLPGASIGCGLRIAANQPGIHSAWSSLWFIVLACLPSSLAMTYFLMVYIGPFVSRSEFLVALLQGVGPLRAVTSTILPRSTNVLIIGFLTIFSNASVLAVPLLWVSSPDVPLIMLRLFTLLDAAKYSAAFQISMTVSIVIVSIAGAILVGINGIGVSFSSKRRNVSWL</sequence>
<evidence type="ECO:0000313" key="11">
    <source>
        <dbReference type="Proteomes" id="UP000035199"/>
    </source>
</evidence>
<evidence type="ECO:0000259" key="9">
    <source>
        <dbReference type="PROSITE" id="PS50928"/>
    </source>
</evidence>
<keyword evidence="11" id="KW-1185">Reference proteome</keyword>
<evidence type="ECO:0000256" key="5">
    <source>
        <dbReference type="ARBA" id="ARBA00022692"/>
    </source>
</evidence>
<evidence type="ECO:0000256" key="4">
    <source>
        <dbReference type="ARBA" id="ARBA00022519"/>
    </source>
</evidence>
<evidence type="ECO:0000256" key="3">
    <source>
        <dbReference type="ARBA" id="ARBA00022475"/>
    </source>
</evidence>
<feature type="transmembrane region" description="Helical" evidence="8">
    <location>
        <begin position="43"/>
        <end position="65"/>
    </location>
</feature>
<dbReference type="AlphaFoldDB" id="A0A0G3GUY7"/>
<dbReference type="InterPro" id="IPR035906">
    <property type="entry name" value="MetI-like_sf"/>
</dbReference>
<name>A0A0G3GUY7_9CORY</name>
<feature type="transmembrane region" description="Helical" evidence="8">
    <location>
        <begin position="118"/>
        <end position="137"/>
    </location>
</feature>
<dbReference type="EMBL" id="CP011542">
    <property type="protein sequence ID" value="AKK04979.1"/>
    <property type="molecule type" value="Genomic_DNA"/>
</dbReference>
<keyword evidence="6 8" id="KW-1133">Transmembrane helix</keyword>
<dbReference type="PROSITE" id="PS50928">
    <property type="entry name" value="ABC_TM1"/>
    <property type="match status" value="1"/>
</dbReference>
<dbReference type="PANTHER" id="PTHR43357">
    <property type="entry name" value="INNER MEMBRANE ABC TRANSPORTER PERMEASE PROTEIN YDCV"/>
    <property type="match status" value="1"/>
</dbReference>
<proteinExistence type="predicted"/>
<evidence type="ECO:0000256" key="8">
    <source>
        <dbReference type="SAM" id="Phobius"/>
    </source>
</evidence>
<comment type="subcellular location">
    <subcellularLocation>
        <location evidence="1">Cell inner membrane</location>
        <topology evidence="1">Multi-pass membrane protein</topology>
    </subcellularLocation>
</comment>
<keyword evidence="2" id="KW-0813">Transport</keyword>
<accession>A0A0G3GUY7</accession>
<reference evidence="11" key="2">
    <citation type="submission" date="2015-05" db="EMBL/GenBank/DDBJ databases">
        <title>Complete genome sequence of Corynebacterium mustelae DSM 45274, isolated from various tissues of a male ferret with lethal sepsis.</title>
        <authorList>
            <person name="Ruckert C."/>
            <person name="Albersmeier A."/>
            <person name="Winkler A."/>
            <person name="Tauch A."/>
        </authorList>
    </citation>
    <scope>NUCLEOTIDE SEQUENCE [LARGE SCALE GENOMIC DNA]</scope>
    <source>
        <strain evidence="11">DSM 45274</strain>
    </source>
</reference>
<organism evidence="10 11">
    <name type="scientific">Corynebacterium mustelae</name>
    <dbReference type="NCBI Taxonomy" id="571915"/>
    <lineage>
        <taxon>Bacteria</taxon>
        <taxon>Bacillati</taxon>
        <taxon>Actinomycetota</taxon>
        <taxon>Actinomycetes</taxon>
        <taxon>Mycobacteriales</taxon>
        <taxon>Corynebacteriaceae</taxon>
        <taxon>Corynebacterium</taxon>
    </lineage>
</organism>
<dbReference type="STRING" id="571915.CMUST_03175"/>
<feature type="transmembrane region" description="Helical" evidence="8">
    <location>
        <begin position="77"/>
        <end position="98"/>
    </location>
</feature>
<gene>
    <name evidence="10" type="ORF">CMUST_03175</name>
</gene>
<feature type="transmembrane region" description="Helical" evidence="8">
    <location>
        <begin position="168"/>
        <end position="188"/>
    </location>
</feature>
<keyword evidence="7 8" id="KW-0472">Membrane</keyword>
<evidence type="ECO:0000256" key="6">
    <source>
        <dbReference type="ARBA" id="ARBA00022989"/>
    </source>
</evidence>
<dbReference type="Gene3D" id="1.10.3720.10">
    <property type="entry name" value="MetI-like"/>
    <property type="match status" value="2"/>
</dbReference>
<feature type="domain" description="ABC transmembrane type-1" evidence="9">
    <location>
        <begin position="39"/>
        <end position="245"/>
    </location>
</feature>
<keyword evidence="3" id="KW-1003">Cell membrane</keyword>
<feature type="transmembrane region" description="Helical" evidence="8">
    <location>
        <begin position="388"/>
        <end position="410"/>
    </location>
</feature>
<evidence type="ECO:0000313" key="10">
    <source>
        <dbReference type="EMBL" id="AKK04979.1"/>
    </source>
</evidence>
<feature type="transmembrane region" description="Helical" evidence="8">
    <location>
        <begin position="355"/>
        <end position="376"/>
    </location>
</feature>
<evidence type="ECO:0000256" key="2">
    <source>
        <dbReference type="ARBA" id="ARBA00022448"/>
    </source>
</evidence>
<dbReference type="GO" id="GO:0055085">
    <property type="term" value="P:transmembrane transport"/>
    <property type="evidence" value="ECO:0007669"/>
    <property type="project" value="InterPro"/>
</dbReference>
<dbReference type="RefSeq" id="WP_047261285.1">
    <property type="nucleotide sequence ID" value="NZ_CP011542.1"/>
</dbReference>
<dbReference type="SUPFAM" id="SSF161098">
    <property type="entry name" value="MetI-like"/>
    <property type="match status" value="2"/>
</dbReference>
<feature type="transmembrane region" description="Helical" evidence="8">
    <location>
        <begin position="313"/>
        <end position="335"/>
    </location>
</feature>
<dbReference type="KEGG" id="cmv:CMUST_03175"/>
<keyword evidence="5 8" id="KW-0812">Transmembrane</keyword>
<dbReference type="PATRIC" id="fig|571915.4.peg.671"/>
<dbReference type="OrthoDB" id="4404959at2"/>
<dbReference type="Proteomes" id="UP000035199">
    <property type="component" value="Chromosome"/>
</dbReference>
<reference evidence="10 11" key="1">
    <citation type="journal article" date="2015" name="Genome Announc.">
        <title>Complete Genome Sequence of the Type Strain Corynebacterium mustelae DSM 45274, Isolated from Various Tissues of a Male Ferret with Lethal Sepsis.</title>
        <authorList>
            <person name="Ruckert C."/>
            <person name="Eimer J."/>
            <person name="Winkler A."/>
            <person name="Tauch A."/>
        </authorList>
    </citation>
    <scope>NUCLEOTIDE SEQUENCE [LARGE SCALE GENOMIC DNA]</scope>
    <source>
        <strain evidence="10 11">DSM 45274</strain>
    </source>
</reference>
<evidence type="ECO:0000256" key="1">
    <source>
        <dbReference type="ARBA" id="ARBA00004429"/>
    </source>
</evidence>
<feature type="transmembrane region" description="Helical" evidence="8">
    <location>
        <begin position="277"/>
        <end position="301"/>
    </location>
</feature>
<keyword evidence="4" id="KW-0997">Cell inner membrane</keyword>
<dbReference type="PANTHER" id="PTHR43357:SF4">
    <property type="entry name" value="INNER MEMBRANE ABC TRANSPORTER PERMEASE PROTEIN YDCV"/>
    <property type="match status" value="1"/>
</dbReference>
<feature type="transmembrane region" description="Helical" evidence="8">
    <location>
        <begin position="487"/>
        <end position="515"/>
    </location>
</feature>